<evidence type="ECO:0000256" key="5">
    <source>
        <dbReference type="ARBA" id="ARBA00022833"/>
    </source>
</evidence>
<evidence type="ECO:0000259" key="12">
    <source>
        <dbReference type="PROSITE" id="PS51133"/>
    </source>
</evidence>
<keyword evidence="4 10" id="KW-0863">Zinc-finger</keyword>
<gene>
    <name evidence="13" type="ORF">AGERDE_LOCUS4711</name>
</gene>
<evidence type="ECO:0000256" key="1">
    <source>
        <dbReference type="ARBA" id="ARBA00004123"/>
    </source>
</evidence>
<dbReference type="PROSITE" id="PS01030">
    <property type="entry name" value="RNA_POL_M_15KD"/>
    <property type="match status" value="1"/>
</dbReference>
<feature type="binding site" evidence="9">
    <location>
        <position position="4"/>
    </location>
    <ligand>
        <name>Zn(2+)</name>
        <dbReference type="ChEBI" id="CHEBI:29105"/>
        <label>1</label>
    </ligand>
</feature>
<keyword evidence="5 9" id="KW-0862">Zinc</keyword>
<reference evidence="13" key="1">
    <citation type="submission" date="2021-06" db="EMBL/GenBank/DDBJ databases">
        <authorList>
            <person name="Kallberg Y."/>
            <person name="Tangrot J."/>
            <person name="Rosling A."/>
        </authorList>
    </citation>
    <scope>NUCLEOTIDE SEQUENCE</scope>
    <source>
        <strain evidence="13">MT106</strain>
    </source>
</reference>
<evidence type="ECO:0000256" key="10">
    <source>
        <dbReference type="PIRSR" id="PIRSR005586-2"/>
    </source>
</evidence>
<feature type="binding site" evidence="9">
    <location>
        <position position="27"/>
    </location>
    <ligand>
        <name>Zn(2+)</name>
        <dbReference type="ChEBI" id="CHEBI:29105"/>
        <label>1</label>
    </ligand>
</feature>
<dbReference type="PROSITE" id="PS51133">
    <property type="entry name" value="ZF_TFIIS_2"/>
    <property type="match status" value="1"/>
</dbReference>
<evidence type="ECO:0000256" key="6">
    <source>
        <dbReference type="ARBA" id="ARBA00023163"/>
    </source>
</evidence>
<evidence type="ECO:0000256" key="8">
    <source>
        <dbReference type="PIRNR" id="PIRNR005586"/>
    </source>
</evidence>
<dbReference type="FunFam" id="2.20.25.10:FF:000005">
    <property type="entry name" value="DNA-directed RNA polymerase subunit"/>
    <property type="match status" value="1"/>
</dbReference>
<dbReference type="Pfam" id="PF01096">
    <property type="entry name" value="Zn_ribbon_TFIIS"/>
    <property type="match status" value="1"/>
</dbReference>
<keyword evidence="2 8" id="KW-0240">DNA-directed RNA polymerase</keyword>
<dbReference type="InterPro" id="IPR012164">
    <property type="entry name" value="Rpa12/Rpb9/Rpc10/TFS"/>
</dbReference>
<name>A0A9N8ZXD7_9GLOM</name>
<dbReference type="Proteomes" id="UP000789831">
    <property type="component" value="Unassembled WGS sequence"/>
</dbReference>
<comment type="subcellular location">
    <subcellularLocation>
        <location evidence="1 8">Nucleus</location>
    </subcellularLocation>
</comment>
<dbReference type="GO" id="GO:0003899">
    <property type="term" value="F:DNA-directed RNA polymerase activity"/>
    <property type="evidence" value="ECO:0007669"/>
    <property type="project" value="InterPro"/>
</dbReference>
<feature type="binding site" evidence="9">
    <location>
        <position position="71"/>
    </location>
    <ligand>
        <name>Zn(2+)</name>
        <dbReference type="ChEBI" id="CHEBI:29105"/>
        <label>2</label>
    </ligand>
</feature>
<feature type="domain" description="TFIIS-type" evidence="12">
    <location>
        <begin position="64"/>
        <end position="106"/>
    </location>
</feature>
<dbReference type="SMART" id="SM00661">
    <property type="entry name" value="RPOL9"/>
    <property type="match status" value="1"/>
</dbReference>
<dbReference type="PANTHER" id="PTHR11239">
    <property type="entry name" value="DNA-DIRECTED RNA POLYMERASE"/>
    <property type="match status" value="1"/>
</dbReference>
<feature type="zinc finger region" description="C4-type" evidence="10">
    <location>
        <begin position="4"/>
        <end position="27"/>
    </location>
</feature>
<dbReference type="SUPFAM" id="SSF57783">
    <property type="entry name" value="Zinc beta-ribbon"/>
    <property type="match status" value="1"/>
</dbReference>
<proteinExistence type="inferred from homology"/>
<evidence type="ECO:0000256" key="9">
    <source>
        <dbReference type="PIRSR" id="PIRSR005586-1"/>
    </source>
</evidence>
<feature type="binding site" evidence="9">
    <location>
        <position position="68"/>
    </location>
    <ligand>
        <name>Zn(2+)</name>
        <dbReference type="ChEBI" id="CHEBI:29105"/>
        <label>2</label>
    </ligand>
</feature>
<dbReference type="InterPro" id="IPR001529">
    <property type="entry name" value="Zn_ribbon_RPB9"/>
</dbReference>
<comment type="similarity">
    <text evidence="8 11">Belongs to the archaeal rpoM/eukaryotic RPA12/RPB9/RPC11 RNA polymerase family.</text>
</comment>
<evidence type="ECO:0000256" key="2">
    <source>
        <dbReference type="ARBA" id="ARBA00022478"/>
    </source>
</evidence>
<evidence type="ECO:0000313" key="13">
    <source>
        <dbReference type="EMBL" id="CAG8510384.1"/>
    </source>
</evidence>
<comment type="function">
    <text evidence="8">DNA-dependent RNA polymerase catalyzes the transcription of DNA into RNA using the four ribonucleoside triphosphates as substrates.</text>
</comment>
<accession>A0A9N8ZXD7</accession>
<comment type="caution">
    <text evidence="13">The sequence shown here is derived from an EMBL/GenBank/DDBJ whole genome shotgun (WGS) entry which is preliminary data.</text>
</comment>
<evidence type="ECO:0000256" key="3">
    <source>
        <dbReference type="ARBA" id="ARBA00022723"/>
    </source>
</evidence>
<dbReference type="CDD" id="cd10509">
    <property type="entry name" value="Zn-ribbon_RPC11"/>
    <property type="match status" value="1"/>
</dbReference>
<protein>
    <recommendedName>
        <fullName evidence="8">DNA-directed RNA polymerase subunit</fullName>
    </recommendedName>
</protein>
<dbReference type="Gene3D" id="2.20.25.10">
    <property type="match status" value="1"/>
</dbReference>
<keyword evidence="14" id="KW-1185">Reference proteome</keyword>
<evidence type="ECO:0000256" key="7">
    <source>
        <dbReference type="ARBA" id="ARBA00023242"/>
    </source>
</evidence>
<dbReference type="GO" id="GO:0005666">
    <property type="term" value="C:RNA polymerase III complex"/>
    <property type="evidence" value="ECO:0007669"/>
    <property type="project" value="TreeGrafter"/>
</dbReference>
<evidence type="ECO:0000313" key="14">
    <source>
        <dbReference type="Proteomes" id="UP000789831"/>
    </source>
</evidence>
<keyword evidence="3 9" id="KW-0479">Metal-binding</keyword>
<dbReference type="Pfam" id="PF02150">
    <property type="entry name" value="Zn_ribbon_RPB9"/>
    <property type="match status" value="1"/>
</dbReference>
<evidence type="ECO:0000256" key="11">
    <source>
        <dbReference type="RuleBase" id="RU003474"/>
    </source>
</evidence>
<feature type="binding site" evidence="9">
    <location>
        <position position="24"/>
    </location>
    <ligand>
        <name>Zn(2+)</name>
        <dbReference type="ChEBI" id="CHEBI:29105"/>
        <label>1</label>
    </ligand>
</feature>
<dbReference type="PIRSF" id="PIRSF005586">
    <property type="entry name" value="RNApol_RpoM"/>
    <property type="match status" value="1"/>
</dbReference>
<dbReference type="AlphaFoldDB" id="A0A9N8ZXD7"/>
<feature type="binding site" evidence="9">
    <location>
        <position position="101"/>
    </location>
    <ligand>
        <name>Zn(2+)</name>
        <dbReference type="ChEBI" id="CHEBI:29105"/>
        <label>2</label>
    </ligand>
</feature>
<dbReference type="PANTHER" id="PTHR11239:SF12">
    <property type="entry name" value="DNA-DIRECTED RNA POLYMERASE III SUBUNIT RPC10"/>
    <property type="match status" value="1"/>
</dbReference>
<dbReference type="OrthoDB" id="282152at2759"/>
<dbReference type="SMART" id="SM00440">
    <property type="entry name" value="ZnF_C2C2"/>
    <property type="match status" value="1"/>
</dbReference>
<evidence type="ECO:0000256" key="4">
    <source>
        <dbReference type="ARBA" id="ARBA00022771"/>
    </source>
</evidence>
<dbReference type="InterPro" id="IPR034014">
    <property type="entry name" value="Zn_ribbon_RPC11_C"/>
</dbReference>
<dbReference type="EMBL" id="CAJVPL010000566">
    <property type="protein sequence ID" value="CAG8510384.1"/>
    <property type="molecule type" value="Genomic_DNA"/>
</dbReference>
<feature type="binding site" evidence="9">
    <location>
        <position position="7"/>
    </location>
    <ligand>
        <name>Zn(2+)</name>
        <dbReference type="ChEBI" id="CHEBI:29105"/>
        <label>1</label>
    </ligand>
</feature>
<keyword evidence="7 8" id="KW-0539">Nucleus</keyword>
<dbReference type="InterPro" id="IPR019761">
    <property type="entry name" value="DNA-dir_RNA_pol-M_15_CS"/>
</dbReference>
<sequence>MLFCPTCGNLLLIQTGGSRRQFFCQTCPFQYNIMKPYKKETRFKRKELDDVLGGEDAWKNVDSTEATCPKCEHKRAYYMQIQTRSADEPMTIYYRCCNPDCHHQWNEK</sequence>
<organism evidence="13 14">
    <name type="scientific">Ambispora gerdemannii</name>
    <dbReference type="NCBI Taxonomy" id="144530"/>
    <lineage>
        <taxon>Eukaryota</taxon>
        <taxon>Fungi</taxon>
        <taxon>Fungi incertae sedis</taxon>
        <taxon>Mucoromycota</taxon>
        <taxon>Glomeromycotina</taxon>
        <taxon>Glomeromycetes</taxon>
        <taxon>Archaeosporales</taxon>
        <taxon>Ambisporaceae</taxon>
        <taxon>Ambispora</taxon>
    </lineage>
</organism>
<dbReference type="GO" id="GO:0008270">
    <property type="term" value="F:zinc ion binding"/>
    <property type="evidence" value="ECO:0007669"/>
    <property type="project" value="UniProtKB-KW"/>
</dbReference>
<dbReference type="GO" id="GO:0003676">
    <property type="term" value="F:nucleic acid binding"/>
    <property type="evidence" value="ECO:0007669"/>
    <property type="project" value="InterPro"/>
</dbReference>
<dbReference type="InterPro" id="IPR001222">
    <property type="entry name" value="Znf_TFIIS"/>
</dbReference>
<dbReference type="PROSITE" id="PS00466">
    <property type="entry name" value="ZF_TFIIS_1"/>
    <property type="match status" value="1"/>
</dbReference>
<feature type="binding site" evidence="9">
    <location>
        <position position="96"/>
    </location>
    <ligand>
        <name>Zn(2+)</name>
        <dbReference type="ChEBI" id="CHEBI:29105"/>
        <label>2</label>
    </ligand>
</feature>
<keyword evidence="6 8" id="KW-0804">Transcription</keyword>
<dbReference type="GO" id="GO:0006386">
    <property type="term" value="P:termination of RNA polymerase III transcription"/>
    <property type="evidence" value="ECO:0007669"/>
    <property type="project" value="TreeGrafter"/>
</dbReference>